<name>A0A1H6SKN4_9BURK</name>
<protein>
    <recommendedName>
        <fullName evidence="3">Transcriptional activator HlyU</fullName>
    </recommendedName>
</protein>
<keyword evidence="2" id="KW-1185">Reference proteome</keyword>
<evidence type="ECO:0008006" key="3">
    <source>
        <dbReference type="Google" id="ProtNLM"/>
    </source>
</evidence>
<sequence>MHFDYKGFHIDCRARHDEDGHYVAQAKLTRAATAHTPAEVHQSGDIDSFVDESDAVTCARTWAIEWIDENWD</sequence>
<accession>A0A1H6SKN4</accession>
<reference evidence="2" key="1">
    <citation type="submission" date="2016-10" db="EMBL/GenBank/DDBJ databases">
        <authorList>
            <person name="Varghese N."/>
            <person name="Submissions S."/>
        </authorList>
    </citation>
    <scope>NUCLEOTIDE SEQUENCE [LARGE SCALE GENOMIC DNA]</scope>
    <source>
        <strain evidence="2">LMG 26031</strain>
    </source>
</reference>
<gene>
    <name evidence="1" type="ORF">SAMN05192539_1003239</name>
</gene>
<dbReference type="EMBL" id="FNYE01000003">
    <property type="protein sequence ID" value="SEI67446.1"/>
    <property type="molecule type" value="Genomic_DNA"/>
</dbReference>
<dbReference type="AlphaFoldDB" id="A0A1H6SKN4"/>
<organism evidence="1 2">
    <name type="scientific">Paraburkholderia diazotrophica</name>
    <dbReference type="NCBI Taxonomy" id="667676"/>
    <lineage>
        <taxon>Bacteria</taxon>
        <taxon>Pseudomonadati</taxon>
        <taxon>Pseudomonadota</taxon>
        <taxon>Betaproteobacteria</taxon>
        <taxon>Burkholderiales</taxon>
        <taxon>Burkholderiaceae</taxon>
        <taxon>Paraburkholderia</taxon>
    </lineage>
</organism>
<evidence type="ECO:0000313" key="2">
    <source>
        <dbReference type="Proteomes" id="UP000198866"/>
    </source>
</evidence>
<dbReference type="RefSeq" id="WP_090864025.1">
    <property type="nucleotide sequence ID" value="NZ_FNYE01000003.1"/>
</dbReference>
<dbReference type="Proteomes" id="UP000198866">
    <property type="component" value="Unassembled WGS sequence"/>
</dbReference>
<dbReference type="OrthoDB" id="9112066at2"/>
<proteinExistence type="predicted"/>
<evidence type="ECO:0000313" key="1">
    <source>
        <dbReference type="EMBL" id="SEI67446.1"/>
    </source>
</evidence>